<keyword evidence="3 4" id="KW-0067">ATP-binding</keyword>
<dbReference type="STRING" id="747525.W4JYP6"/>
<evidence type="ECO:0000256" key="5">
    <source>
        <dbReference type="SAM" id="MobiDB-lite"/>
    </source>
</evidence>
<dbReference type="InterPro" id="IPR027417">
    <property type="entry name" value="P-loop_NTPase"/>
</dbReference>
<proteinExistence type="inferred from homology"/>
<dbReference type="Pfam" id="PF25426">
    <property type="entry name" value="AAA_lid_BCS1"/>
    <property type="match status" value="1"/>
</dbReference>
<dbReference type="GeneID" id="20668391"/>
<dbReference type="RefSeq" id="XP_009548991.1">
    <property type="nucleotide sequence ID" value="XM_009550696.1"/>
</dbReference>
<comment type="similarity">
    <text evidence="1">Belongs to the AAA ATPase family. BCS1 subfamily.</text>
</comment>
<dbReference type="EMBL" id="KI925461">
    <property type="protein sequence ID" value="ETW78673.1"/>
    <property type="molecule type" value="Genomic_DNA"/>
</dbReference>
<name>W4JYP6_HETIT</name>
<evidence type="ECO:0000256" key="4">
    <source>
        <dbReference type="RuleBase" id="RU003651"/>
    </source>
</evidence>
<feature type="compositionally biased region" description="Basic and acidic residues" evidence="5">
    <location>
        <begin position="94"/>
        <end position="108"/>
    </location>
</feature>
<accession>W4JYP6</accession>
<evidence type="ECO:0000256" key="1">
    <source>
        <dbReference type="ARBA" id="ARBA00007448"/>
    </source>
</evidence>
<dbReference type="InterPro" id="IPR003960">
    <property type="entry name" value="ATPase_AAA_CS"/>
</dbReference>
<feature type="region of interest" description="Disordered" evidence="5">
    <location>
        <begin position="196"/>
        <end position="261"/>
    </location>
</feature>
<gene>
    <name evidence="7" type="ORF">HETIRDRAFT_172230</name>
</gene>
<dbReference type="GO" id="GO:0016887">
    <property type="term" value="F:ATP hydrolysis activity"/>
    <property type="evidence" value="ECO:0007669"/>
    <property type="project" value="InterPro"/>
</dbReference>
<dbReference type="Gene3D" id="3.40.50.300">
    <property type="entry name" value="P-loop containing nucleotide triphosphate hydrolases"/>
    <property type="match status" value="1"/>
</dbReference>
<feature type="domain" description="AAA+ ATPase" evidence="6">
    <location>
        <begin position="14"/>
        <end position="181"/>
    </location>
</feature>
<dbReference type="InterPro" id="IPR003593">
    <property type="entry name" value="AAA+_ATPase"/>
</dbReference>
<evidence type="ECO:0000256" key="2">
    <source>
        <dbReference type="ARBA" id="ARBA00022741"/>
    </source>
</evidence>
<dbReference type="AlphaFoldDB" id="W4JYP6"/>
<feature type="compositionally biased region" description="Low complexity" evidence="5">
    <location>
        <begin position="229"/>
        <end position="251"/>
    </location>
</feature>
<dbReference type="HOGENOM" id="CLU_010189_7_0_1"/>
<dbReference type="InParanoid" id="W4JYP6"/>
<dbReference type="PANTHER" id="PTHR23070">
    <property type="entry name" value="BCS1 AAA-TYPE ATPASE"/>
    <property type="match status" value="1"/>
</dbReference>
<dbReference type="SUPFAM" id="SSF52540">
    <property type="entry name" value="P-loop containing nucleoside triphosphate hydrolases"/>
    <property type="match status" value="1"/>
</dbReference>
<dbReference type="PROSITE" id="PS00674">
    <property type="entry name" value="AAA"/>
    <property type="match status" value="1"/>
</dbReference>
<keyword evidence="2 4" id="KW-0547">Nucleotide-binding</keyword>
<evidence type="ECO:0000313" key="7">
    <source>
        <dbReference type="EMBL" id="ETW78673.1"/>
    </source>
</evidence>
<sequence length="328" mass="35949">MRSKKWYADRGIPFRRGYLLYGAPGSGKTSIIHSLAGELGLDIYVISLSTAGLDDTGLNSLISALPEQCIALMEDIDAAFTHGLTRETVGTELEDPRDAEKRKERLDDPDGSGGKDAQRDRKQGADSTRITLSGLLNALDGVSAQEGRLLFATTNRYSALDPALTRPGRMDLHVEFMLASRYQAKEMFKRFYVPEDEKEGEDADDVDEKGSDSGYSSSSKKEDSTGGPDLIDLSVDLSSSTPAAPAAAVPPNYTGLMHSTRAPTLSKRQIERLATQFADTLPDREFSMASLQGYLMSYKIRPVQAVDDVARWVERKTQERGSKVKPET</sequence>
<dbReference type="eggNOG" id="KOG0743">
    <property type="taxonomic scope" value="Eukaryota"/>
</dbReference>
<dbReference type="OrthoDB" id="10251412at2759"/>
<dbReference type="SMART" id="SM00382">
    <property type="entry name" value="AAA"/>
    <property type="match status" value="1"/>
</dbReference>
<dbReference type="InterPro" id="IPR050747">
    <property type="entry name" value="Mitochondrial_chaperone_BCS1"/>
</dbReference>
<keyword evidence="8" id="KW-1185">Reference proteome</keyword>
<dbReference type="KEGG" id="hir:HETIRDRAFT_172230"/>
<evidence type="ECO:0000256" key="3">
    <source>
        <dbReference type="ARBA" id="ARBA00022840"/>
    </source>
</evidence>
<dbReference type="InterPro" id="IPR057495">
    <property type="entry name" value="AAA_lid_BCS1"/>
</dbReference>
<reference evidence="7 8" key="1">
    <citation type="journal article" date="2012" name="New Phytol.">
        <title>Insight into trade-off between wood decay and parasitism from the genome of a fungal forest pathogen.</title>
        <authorList>
            <person name="Olson A."/>
            <person name="Aerts A."/>
            <person name="Asiegbu F."/>
            <person name="Belbahri L."/>
            <person name="Bouzid O."/>
            <person name="Broberg A."/>
            <person name="Canback B."/>
            <person name="Coutinho P.M."/>
            <person name="Cullen D."/>
            <person name="Dalman K."/>
            <person name="Deflorio G."/>
            <person name="van Diepen L.T."/>
            <person name="Dunand C."/>
            <person name="Duplessis S."/>
            <person name="Durling M."/>
            <person name="Gonthier P."/>
            <person name="Grimwood J."/>
            <person name="Fossdal C.G."/>
            <person name="Hansson D."/>
            <person name="Henrissat B."/>
            <person name="Hietala A."/>
            <person name="Himmelstrand K."/>
            <person name="Hoffmeister D."/>
            <person name="Hogberg N."/>
            <person name="James T.Y."/>
            <person name="Karlsson M."/>
            <person name="Kohler A."/>
            <person name="Kues U."/>
            <person name="Lee Y.H."/>
            <person name="Lin Y.C."/>
            <person name="Lind M."/>
            <person name="Lindquist E."/>
            <person name="Lombard V."/>
            <person name="Lucas S."/>
            <person name="Lunden K."/>
            <person name="Morin E."/>
            <person name="Murat C."/>
            <person name="Park J."/>
            <person name="Raffaello T."/>
            <person name="Rouze P."/>
            <person name="Salamov A."/>
            <person name="Schmutz J."/>
            <person name="Solheim H."/>
            <person name="Stahlberg J."/>
            <person name="Velez H."/>
            <person name="de Vries R.P."/>
            <person name="Wiebenga A."/>
            <person name="Woodward S."/>
            <person name="Yakovlev I."/>
            <person name="Garbelotto M."/>
            <person name="Martin F."/>
            <person name="Grigoriev I.V."/>
            <person name="Stenlid J."/>
        </authorList>
    </citation>
    <scope>NUCLEOTIDE SEQUENCE [LARGE SCALE GENOMIC DNA]</scope>
    <source>
        <strain evidence="7 8">TC 32-1</strain>
    </source>
</reference>
<feature type="compositionally biased region" description="Acidic residues" evidence="5">
    <location>
        <begin position="196"/>
        <end position="207"/>
    </location>
</feature>
<protein>
    <submittedName>
        <fullName evidence="7">AAA+-type ATPase</fullName>
    </submittedName>
</protein>
<dbReference type="Pfam" id="PF00004">
    <property type="entry name" value="AAA"/>
    <property type="match status" value="2"/>
</dbReference>
<evidence type="ECO:0000259" key="6">
    <source>
        <dbReference type="SMART" id="SM00382"/>
    </source>
</evidence>
<dbReference type="GO" id="GO:0005524">
    <property type="term" value="F:ATP binding"/>
    <property type="evidence" value="ECO:0007669"/>
    <property type="project" value="UniProtKB-KW"/>
</dbReference>
<dbReference type="Proteomes" id="UP000030671">
    <property type="component" value="Unassembled WGS sequence"/>
</dbReference>
<evidence type="ECO:0000313" key="8">
    <source>
        <dbReference type="Proteomes" id="UP000030671"/>
    </source>
</evidence>
<dbReference type="InterPro" id="IPR003959">
    <property type="entry name" value="ATPase_AAA_core"/>
</dbReference>
<feature type="region of interest" description="Disordered" evidence="5">
    <location>
        <begin position="87"/>
        <end position="126"/>
    </location>
</feature>
<organism evidence="7 8">
    <name type="scientific">Heterobasidion irregulare (strain TC 32-1)</name>
    <dbReference type="NCBI Taxonomy" id="747525"/>
    <lineage>
        <taxon>Eukaryota</taxon>
        <taxon>Fungi</taxon>
        <taxon>Dikarya</taxon>
        <taxon>Basidiomycota</taxon>
        <taxon>Agaricomycotina</taxon>
        <taxon>Agaricomycetes</taxon>
        <taxon>Russulales</taxon>
        <taxon>Bondarzewiaceae</taxon>
        <taxon>Heterobasidion</taxon>
        <taxon>Heterobasidion annosum species complex</taxon>
    </lineage>
</organism>